<accession>A0A165P7Q5</accession>
<dbReference type="PROSITE" id="PS50011">
    <property type="entry name" value="PROTEIN_KINASE_DOM"/>
    <property type="match status" value="1"/>
</dbReference>
<evidence type="ECO:0000259" key="1">
    <source>
        <dbReference type="PROSITE" id="PS50011"/>
    </source>
</evidence>
<dbReference type="InterPro" id="IPR001245">
    <property type="entry name" value="Ser-Thr/Tyr_kinase_cat_dom"/>
</dbReference>
<dbReference type="OrthoDB" id="5966500at2759"/>
<dbReference type="STRING" id="1314782.A0A165P7Q5"/>
<evidence type="ECO:0000313" key="3">
    <source>
        <dbReference type="Proteomes" id="UP000076761"/>
    </source>
</evidence>
<dbReference type="Proteomes" id="UP000076761">
    <property type="component" value="Unassembled WGS sequence"/>
</dbReference>
<dbReference type="InParanoid" id="A0A165P7Q5"/>
<evidence type="ECO:0000313" key="2">
    <source>
        <dbReference type="EMBL" id="KZT20638.1"/>
    </source>
</evidence>
<organism evidence="2 3">
    <name type="scientific">Neolentinus lepideus HHB14362 ss-1</name>
    <dbReference type="NCBI Taxonomy" id="1314782"/>
    <lineage>
        <taxon>Eukaryota</taxon>
        <taxon>Fungi</taxon>
        <taxon>Dikarya</taxon>
        <taxon>Basidiomycota</taxon>
        <taxon>Agaricomycotina</taxon>
        <taxon>Agaricomycetes</taxon>
        <taxon>Gloeophyllales</taxon>
        <taxon>Gloeophyllaceae</taxon>
        <taxon>Neolentinus</taxon>
    </lineage>
</organism>
<dbReference type="Gene3D" id="1.10.510.10">
    <property type="entry name" value="Transferase(Phosphotransferase) domain 1"/>
    <property type="match status" value="1"/>
</dbReference>
<protein>
    <submittedName>
        <fullName evidence="2">Kinase-like protein</fullName>
    </submittedName>
</protein>
<dbReference type="EMBL" id="KV425617">
    <property type="protein sequence ID" value="KZT20638.1"/>
    <property type="molecule type" value="Genomic_DNA"/>
</dbReference>
<keyword evidence="2" id="KW-0418">Kinase</keyword>
<dbReference type="InterPro" id="IPR051681">
    <property type="entry name" value="Ser/Thr_Kinases-Pseudokinases"/>
</dbReference>
<keyword evidence="3" id="KW-1185">Reference proteome</keyword>
<dbReference type="PANTHER" id="PTHR44329:SF289">
    <property type="entry name" value="SERINE_THREONINE-PROTEIN KINASE VIK"/>
    <property type="match status" value="1"/>
</dbReference>
<reference evidence="2 3" key="1">
    <citation type="journal article" date="2016" name="Mol. Biol. Evol.">
        <title>Comparative Genomics of Early-Diverging Mushroom-Forming Fungi Provides Insights into the Origins of Lignocellulose Decay Capabilities.</title>
        <authorList>
            <person name="Nagy L.G."/>
            <person name="Riley R."/>
            <person name="Tritt A."/>
            <person name="Adam C."/>
            <person name="Daum C."/>
            <person name="Floudas D."/>
            <person name="Sun H."/>
            <person name="Yadav J.S."/>
            <person name="Pangilinan J."/>
            <person name="Larsson K.H."/>
            <person name="Matsuura K."/>
            <person name="Barry K."/>
            <person name="Labutti K."/>
            <person name="Kuo R."/>
            <person name="Ohm R.A."/>
            <person name="Bhattacharya S.S."/>
            <person name="Shirouzu T."/>
            <person name="Yoshinaga Y."/>
            <person name="Martin F.M."/>
            <person name="Grigoriev I.V."/>
            <person name="Hibbett D.S."/>
        </authorList>
    </citation>
    <scope>NUCLEOTIDE SEQUENCE [LARGE SCALE GENOMIC DNA]</scope>
    <source>
        <strain evidence="2 3">HHB14362 ss-1</strain>
    </source>
</reference>
<dbReference type="Pfam" id="PF07714">
    <property type="entry name" value="PK_Tyr_Ser-Thr"/>
    <property type="match status" value="1"/>
</dbReference>
<dbReference type="AlphaFoldDB" id="A0A165P7Q5"/>
<sequence length="270" mass="30660">MPCFAESERRELVSHGVEFDVYKTIFTLTNRSDVVAMKTFRRAIDVSVRRRRAPVLNHAIEQWCALQHPNIHPVYGIYELSSPDMSILTPFCQDGNVLEYLASHRSANKSKLVLELALGLAYIHSRNMAHGNIKPENVLIYKGKACITDIGVSSLLQLAHFQEGGYLSPPQGWMYKPLEELWAADTGGNLAATPARDMFAFAHVVYHMYMGRPFWHPKRLNKRLLAPPEVENMSQVPGPHEIPVQVWSVLQRCWAQNITMDKVVGKLQEI</sequence>
<dbReference type="InterPro" id="IPR000719">
    <property type="entry name" value="Prot_kinase_dom"/>
</dbReference>
<dbReference type="SUPFAM" id="SSF56112">
    <property type="entry name" value="Protein kinase-like (PK-like)"/>
    <property type="match status" value="1"/>
</dbReference>
<name>A0A165P7Q5_9AGAM</name>
<dbReference type="GO" id="GO:0004674">
    <property type="term" value="F:protein serine/threonine kinase activity"/>
    <property type="evidence" value="ECO:0007669"/>
    <property type="project" value="TreeGrafter"/>
</dbReference>
<proteinExistence type="predicted"/>
<dbReference type="InterPro" id="IPR011009">
    <property type="entry name" value="Kinase-like_dom_sf"/>
</dbReference>
<gene>
    <name evidence="2" type="ORF">NEOLEDRAFT_1182375</name>
</gene>
<dbReference type="PANTHER" id="PTHR44329">
    <property type="entry name" value="SERINE/THREONINE-PROTEIN KINASE TNNI3K-RELATED"/>
    <property type="match status" value="1"/>
</dbReference>
<keyword evidence="2" id="KW-0808">Transferase</keyword>
<feature type="domain" description="Protein kinase" evidence="1">
    <location>
        <begin position="7"/>
        <end position="270"/>
    </location>
</feature>
<dbReference type="GO" id="GO:0005524">
    <property type="term" value="F:ATP binding"/>
    <property type="evidence" value="ECO:0007669"/>
    <property type="project" value="InterPro"/>
</dbReference>